<feature type="chain" id="PRO_5024935595" evidence="2">
    <location>
        <begin position="18"/>
        <end position="490"/>
    </location>
</feature>
<evidence type="ECO:0000313" key="3">
    <source>
        <dbReference type="EMBL" id="KAE8167725.1"/>
    </source>
</evidence>
<dbReference type="PANTHER" id="PTHR34365">
    <property type="entry name" value="ENOLASE (DUF1399)"/>
    <property type="match status" value="1"/>
</dbReference>
<dbReference type="Pfam" id="PF07173">
    <property type="entry name" value="GRDP-like"/>
    <property type="match status" value="1"/>
</dbReference>
<accession>A0A5N6V9M4</accession>
<proteinExistence type="predicted"/>
<feature type="region of interest" description="Disordered" evidence="1">
    <location>
        <begin position="46"/>
        <end position="65"/>
    </location>
</feature>
<dbReference type="EMBL" id="ML738588">
    <property type="protein sequence ID" value="KAE8167725.1"/>
    <property type="molecule type" value="Genomic_DNA"/>
</dbReference>
<evidence type="ECO:0000256" key="2">
    <source>
        <dbReference type="SAM" id="SignalP"/>
    </source>
</evidence>
<organism evidence="3 4">
    <name type="scientific">Aspergillus tamarii</name>
    <dbReference type="NCBI Taxonomy" id="41984"/>
    <lineage>
        <taxon>Eukaryota</taxon>
        <taxon>Fungi</taxon>
        <taxon>Dikarya</taxon>
        <taxon>Ascomycota</taxon>
        <taxon>Pezizomycotina</taxon>
        <taxon>Eurotiomycetes</taxon>
        <taxon>Eurotiomycetidae</taxon>
        <taxon>Eurotiales</taxon>
        <taxon>Aspergillaceae</taxon>
        <taxon>Aspergillus</taxon>
        <taxon>Aspergillus subgen. Circumdati</taxon>
    </lineage>
</organism>
<dbReference type="OrthoDB" id="2684236at2759"/>
<evidence type="ECO:0000256" key="1">
    <source>
        <dbReference type="SAM" id="MobiDB-lite"/>
    </source>
</evidence>
<gene>
    <name evidence="3" type="ORF">BDV40DRAFT_312155</name>
</gene>
<dbReference type="InterPro" id="IPR009836">
    <property type="entry name" value="GRDP-like"/>
</dbReference>
<keyword evidence="4" id="KW-1185">Reference proteome</keyword>
<dbReference type="Proteomes" id="UP000326950">
    <property type="component" value="Unassembled WGS sequence"/>
</dbReference>
<dbReference type="PANTHER" id="PTHR34365:SF7">
    <property type="entry name" value="GLYCINE-RICH DOMAIN-CONTAINING PROTEIN 1"/>
    <property type="match status" value="1"/>
</dbReference>
<evidence type="ECO:0000313" key="4">
    <source>
        <dbReference type="Proteomes" id="UP000326950"/>
    </source>
</evidence>
<feature type="signal peptide" evidence="2">
    <location>
        <begin position="1"/>
        <end position="17"/>
    </location>
</feature>
<reference evidence="3 4" key="1">
    <citation type="submission" date="2019-04" db="EMBL/GenBank/DDBJ databases">
        <title>Friends and foes A comparative genomics study of 23 Aspergillus species from section Flavi.</title>
        <authorList>
            <consortium name="DOE Joint Genome Institute"/>
            <person name="Kjaerbolling I."/>
            <person name="Vesth T."/>
            <person name="Frisvad J.C."/>
            <person name="Nybo J.L."/>
            <person name="Theobald S."/>
            <person name="Kildgaard S."/>
            <person name="Isbrandt T."/>
            <person name="Kuo A."/>
            <person name="Sato A."/>
            <person name="Lyhne E.K."/>
            <person name="Kogle M.E."/>
            <person name="Wiebenga A."/>
            <person name="Kun R.S."/>
            <person name="Lubbers R.J."/>
            <person name="Makela M.R."/>
            <person name="Barry K."/>
            <person name="Chovatia M."/>
            <person name="Clum A."/>
            <person name="Daum C."/>
            <person name="Haridas S."/>
            <person name="He G."/>
            <person name="LaButti K."/>
            <person name="Lipzen A."/>
            <person name="Mondo S."/>
            <person name="Riley R."/>
            <person name="Salamov A."/>
            <person name="Simmons B.A."/>
            <person name="Magnuson J.K."/>
            <person name="Henrissat B."/>
            <person name="Mortensen U.H."/>
            <person name="Larsen T.O."/>
            <person name="Devries R.P."/>
            <person name="Grigoriev I.V."/>
            <person name="Machida M."/>
            <person name="Baker S.E."/>
            <person name="Andersen M.R."/>
        </authorList>
    </citation>
    <scope>NUCLEOTIDE SEQUENCE [LARGE SCALE GENOMIC DNA]</scope>
    <source>
        <strain evidence="3 4">CBS 117626</strain>
    </source>
</reference>
<sequence length="490" mass="56876">MALLVSLNIASLHRASGAEINIARVSNTTYHYDKALDKSKEPIIPDPQLFQPSSHTANTRNRRDLPTTSECAVHLELLEVFHTLRDRVQQSTDLDNTFGITPNTRKVYRKRYSSKLRKYESYTVTVRDTRFETRRKDKWHYFLELAVGRFSRWIRAVNRVAFSGTDSQNESEPAGLGLLPPVDVLMVWHAFLLNPDDFDFYCVKHRLERMRKAPLPWQRIHEAINSRDWSYHLPETHKEWLEKKAECKPDLFETLVELGKCESHAKHVLSQYGSGSKTSSFSLLKYIDTPANYAFVEMVQATRAEALRNKPLKANVERQFKFVEKMHDHLWIRSPAVDGTLRRAIDRYEKFLQLFRDYPKTTLVPTLDVDLAWHTHLCNPEQYRTSSVERAGLMVNHDDKLGKSFLQTRFDRTHELFQIAFGQQYHVCLCWDCEAVSSAMEAFVANDDMDIIDDVGCDADSIVKKVEDDVRYYRAVEIARLKGTALPVRS</sequence>
<dbReference type="AlphaFoldDB" id="A0A5N6V9M4"/>
<keyword evidence="2" id="KW-0732">Signal</keyword>
<name>A0A5N6V9M4_ASPTM</name>
<protein>
    <submittedName>
        <fullName evidence="3">Uncharacterized protein</fullName>
    </submittedName>
</protein>
<feature type="compositionally biased region" description="Polar residues" evidence="1">
    <location>
        <begin position="50"/>
        <end position="59"/>
    </location>
</feature>